<keyword evidence="1" id="KW-0732">Signal</keyword>
<dbReference type="InterPro" id="IPR009810">
    <property type="entry name" value="Nodulin_late_dom"/>
</dbReference>
<organism evidence="3">
    <name type="scientific">Cicer arietinum</name>
    <name type="common">Chickpea</name>
    <name type="synonym">Garbanzo</name>
    <dbReference type="NCBI Taxonomy" id="3827"/>
    <lineage>
        <taxon>Eukaryota</taxon>
        <taxon>Viridiplantae</taxon>
        <taxon>Streptophyta</taxon>
        <taxon>Embryophyta</taxon>
        <taxon>Tracheophyta</taxon>
        <taxon>Spermatophyta</taxon>
        <taxon>Magnoliopsida</taxon>
        <taxon>eudicotyledons</taxon>
        <taxon>Gunneridae</taxon>
        <taxon>Pentapetalae</taxon>
        <taxon>rosids</taxon>
        <taxon>fabids</taxon>
        <taxon>Fabales</taxon>
        <taxon>Fabaceae</taxon>
        <taxon>Papilionoideae</taxon>
        <taxon>50 kb inversion clade</taxon>
        <taxon>NPAAA clade</taxon>
        <taxon>Hologalegina</taxon>
        <taxon>IRL clade</taxon>
        <taxon>Cicereae</taxon>
        <taxon>Cicer</taxon>
    </lineage>
</organism>
<feature type="chain" id="PRO_5006864705" evidence="1">
    <location>
        <begin position="27"/>
        <end position="60"/>
    </location>
</feature>
<feature type="signal peptide" evidence="1">
    <location>
        <begin position="1"/>
        <end position="26"/>
    </location>
</feature>
<gene>
    <name evidence="3" type="primary">NCR1</name>
</gene>
<accession>A0A0U8RBT4</accession>
<dbReference type="GO" id="GO:0046872">
    <property type="term" value="F:metal ion binding"/>
    <property type="evidence" value="ECO:0007669"/>
    <property type="project" value="InterPro"/>
</dbReference>
<name>A0A0U8RBT4_CICAR</name>
<dbReference type="SMR" id="A0A0U8RBT4"/>
<dbReference type="EMBL" id="BK009386">
    <property type="protein sequence ID" value="DAA64975.1"/>
    <property type="molecule type" value="Genomic_DNA"/>
</dbReference>
<dbReference type="AlphaFoldDB" id="A0A0U8RBT4"/>
<evidence type="ECO:0000259" key="2">
    <source>
        <dbReference type="Pfam" id="PF07127"/>
    </source>
</evidence>
<proteinExistence type="predicted"/>
<evidence type="ECO:0000256" key="1">
    <source>
        <dbReference type="SAM" id="SignalP"/>
    </source>
</evidence>
<protein>
    <submittedName>
        <fullName evidence="3">Nodule cysteine-rich protein 1</fullName>
    </submittedName>
</protein>
<evidence type="ECO:0000313" key="3">
    <source>
        <dbReference type="EMBL" id="DAA64975.1"/>
    </source>
</evidence>
<dbReference type="Pfam" id="PF07127">
    <property type="entry name" value="Nodulin_late"/>
    <property type="match status" value="1"/>
</dbReference>
<feature type="domain" description="Late nodulin" evidence="2">
    <location>
        <begin position="1"/>
        <end position="54"/>
    </location>
</feature>
<reference evidence="3" key="1">
    <citation type="journal article" date="2015" name="Mol. Plant Microbe Interact.">
        <title>Terminal bacteroid differentiation is associated with variable morphological changes in legume species belonging to the inverted repeat-lacking clade.</title>
        <authorList>
            <person name="Montiel J."/>
            <person name="Szucs A."/>
            <person name="Boboescu I.Z."/>
            <person name="Gherman V.D."/>
            <person name="Kondorosi E."/>
            <person name="Kereszt A."/>
        </authorList>
    </citation>
    <scope>NUCLEOTIDE SEQUENCE</scope>
</reference>
<sequence length="60" mass="6810">MAKILKIVYVMILSLLLCFVVTKASTCKDDRDCPNTGNHCIAPDYMGCMFNNCYCVRRGR</sequence>